<sequence>MALRLWLRLWLAGVLWRGGRGKAWQSPHPGRFLPPDALAFSSAVTFLLSLRGRAGLDRLPPSLSPRAVTAGPVSLGSTGARLCLPSPPFPISHLGWATLLARFNIGKLSAARETENAFSTRSVLKSRAVREFRFRRGLTEPIVFGPEQRIPTRIQTWKGGFRKRQAQAFLRRPARGRGSAARKRATNGETRSTENGKAELNPRSPLSRTFSQSEGISL</sequence>
<dbReference type="Proteomes" id="UP001152622">
    <property type="component" value="Chromosome 3"/>
</dbReference>
<evidence type="ECO:0000313" key="4">
    <source>
        <dbReference type="Proteomes" id="UP001152622"/>
    </source>
</evidence>
<organism evidence="3 4">
    <name type="scientific">Synaphobranchus kaupii</name>
    <name type="common">Kaup's arrowtooth eel</name>
    <dbReference type="NCBI Taxonomy" id="118154"/>
    <lineage>
        <taxon>Eukaryota</taxon>
        <taxon>Metazoa</taxon>
        <taxon>Chordata</taxon>
        <taxon>Craniata</taxon>
        <taxon>Vertebrata</taxon>
        <taxon>Euteleostomi</taxon>
        <taxon>Actinopterygii</taxon>
        <taxon>Neopterygii</taxon>
        <taxon>Teleostei</taxon>
        <taxon>Anguilliformes</taxon>
        <taxon>Synaphobranchidae</taxon>
        <taxon>Synaphobranchus</taxon>
    </lineage>
</organism>
<proteinExistence type="predicted"/>
<reference evidence="3" key="1">
    <citation type="journal article" date="2023" name="Science">
        <title>Genome structures resolve the early diversification of teleost fishes.</title>
        <authorList>
            <person name="Parey E."/>
            <person name="Louis A."/>
            <person name="Montfort J."/>
            <person name="Bouchez O."/>
            <person name="Roques C."/>
            <person name="Iampietro C."/>
            <person name="Lluch J."/>
            <person name="Castinel A."/>
            <person name="Donnadieu C."/>
            <person name="Desvignes T."/>
            <person name="Floi Bucao C."/>
            <person name="Jouanno E."/>
            <person name="Wen M."/>
            <person name="Mejri S."/>
            <person name="Dirks R."/>
            <person name="Jansen H."/>
            <person name="Henkel C."/>
            <person name="Chen W.J."/>
            <person name="Zahm M."/>
            <person name="Cabau C."/>
            <person name="Klopp C."/>
            <person name="Thompson A.W."/>
            <person name="Robinson-Rechavi M."/>
            <person name="Braasch I."/>
            <person name="Lecointre G."/>
            <person name="Bobe J."/>
            <person name="Postlethwait J.H."/>
            <person name="Berthelot C."/>
            <person name="Roest Crollius H."/>
            <person name="Guiguen Y."/>
        </authorList>
    </citation>
    <scope>NUCLEOTIDE SEQUENCE</scope>
    <source>
        <strain evidence="3">WJC10195</strain>
    </source>
</reference>
<keyword evidence="2" id="KW-0732">Signal</keyword>
<evidence type="ECO:0000256" key="2">
    <source>
        <dbReference type="SAM" id="SignalP"/>
    </source>
</evidence>
<feature type="region of interest" description="Disordered" evidence="1">
    <location>
        <begin position="171"/>
        <end position="218"/>
    </location>
</feature>
<feature type="compositionally biased region" description="Basic residues" evidence="1">
    <location>
        <begin position="172"/>
        <end position="185"/>
    </location>
</feature>
<evidence type="ECO:0000313" key="3">
    <source>
        <dbReference type="EMBL" id="KAJ8370478.1"/>
    </source>
</evidence>
<protein>
    <submittedName>
        <fullName evidence="3">Uncharacterized protein</fullName>
    </submittedName>
</protein>
<gene>
    <name evidence="3" type="ORF">SKAU_G00105060</name>
</gene>
<dbReference type="EMBL" id="JAINUF010000003">
    <property type="protein sequence ID" value="KAJ8370478.1"/>
    <property type="molecule type" value="Genomic_DNA"/>
</dbReference>
<dbReference type="AlphaFoldDB" id="A0A9Q1FZ43"/>
<feature type="chain" id="PRO_5040455096" evidence="2">
    <location>
        <begin position="22"/>
        <end position="218"/>
    </location>
</feature>
<feature type="compositionally biased region" description="Polar residues" evidence="1">
    <location>
        <begin position="204"/>
        <end position="218"/>
    </location>
</feature>
<feature type="signal peptide" evidence="2">
    <location>
        <begin position="1"/>
        <end position="21"/>
    </location>
</feature>
<accession>A0A9Q1FZ43</accession>
<comment type="caution">
    <text evidence="3">The sequence shown here is derived from an EMBL/GenBank/DDBJ whole genome shotgun (WGS) entry which is preliminary data.</text>
</comment>
<keyword evidence="4" id="KW-1185">Reference proteome</keyword>
<evidence type="ECO:0000256" key="1">
    <source>
        <dbReference type="SAM" id="MobiDB-lite"/>
    </source>
</evidence>
<name>A0A9Q1FZ43_SYNKA</name>